<dbReference type="Proteomes" id="UP000219193">
    <property type="component" value="Unassembled WGS sequence"/>
</dbReference>
<dbReference type="RefSeq" id="WP_179670498.1">
    <property type="nucleotide sequence ID" value="NZ_OCMF01000001.1"/>
</dbReference>
<reference evidence="2" key="1">
    <citation type="submission" date="2017-09" db="EMBL/GenBank/DDBJ databases">
        <authorList>
            <person name="Varghese N."/>
            <person name="Submissions S."/>
        </authorList>
    </citation>
    <scope>NUCLEOTIDE SEQUENCE [LARGE SCALE GENOMIC DNA]</scope>
    <source>
        <strain evidence="2">CGMCC 1.12641</strain>
    </source>
</reference>
<gene>
    <name evidence="1" type="ORF">SAMN06296241_1346</name>
</gene>
<proteinExistence type="predicted"/>
<keyword evidence="2" id="KW-1185">Reference proteome</keyword>
<accession>A0A285X5X3</accession>
<dbReference type="AlphaFoldDB" id="A0A285X5X3"/>
<dbReference type="EMBL" id="OCMF01000001">
    <property type="protein sequence ID" value="SOC79809.1"/>
    <property type="molecule type" value="Genomic_DNA"/>
</dbReference>
<organism evidence="1 2">
    <name type="scientific">Salinimicrobium sediminis</name>
    <dbReference type="NCBI Taxonomy" id="1343891"/>
    <lineage>
        <taxon>Bacteria</taxon>
        <taxon>Pseudomonadati</taxon>
        <taxon>Bacteroidota</taxon>
        <taxon>Flavobacteriia</taxon>
        <taxon>Flavobacteriales</taxon>
        <taxon>Flavobacteriaceae</taxon>
        <taxon>Salinimicrobium</taxon>
    </lineage>
</organism>
<protein>
    <submittedName>
        <fullName evidence="1">Uncharacterized protein</fullName>
    </submittedName>
</protein>
<evidence type="ECO:0000313" key="1">
    <source>
        <dbReference type="EMBL" id="SOC79809.1"/>
    </source>
</evidence>
<name>A0A285X5X3_9FLAO</name>
<sequence length="48" mass="5472">MSDHGIYKDGHFMIVCGSKEKAIEMLENYPGGEVYPVEQVNGKWVKKE</sequence>
<evidence type="ECO:0000313" key="2">
    <source>
        <dbReference type="Proteomes" id="UP000219193"/>
    </source>
</evidence>